<keyword evidence="4 6" id="KW-1133">Transmembrane helix</keyword>
<dbReference type="GO" id="GO:0004888">
    <property type="term" value="F:transmembrane signaling receptor activity"/>
    <property type="evidence" value="ECO:0007669"/>
    <property type="project" value="InterPro"/>
</dbReference>
<evidence type="ECO:0000313" key="7">
    <source>
        <dbReference type="Proteomes" id="UP000492821"/>
    </source>
</evidence>
<dbReference type="AlphaFoldDB" id="A0A7E4ZVM1"/>
<organism evidence="7 8">
    <name type="scientific">Panagrellus redivivus</name>
    <name type="common">Microworm</name>
    <dbReference type="NCBI Taxonomy" id="6233"/>
    <lineage>
        <taxon>Eukaryota</taxon>
        <taxon>Metazoa</taxon>
        <taxon>Ecdysozoa</taxon>
        <taxon>Nematoda</taxon>
        <taxon>Chromadorea</taxon>
        <taxon>Rhabditida</taxon>
        <taxon>Tylenchina</taxon>
        <taxon>Panagrolaimomorpha</taxon>
        <taxon>Panagrolaimoidea</taxon>
        <taxon>Panagrolaimidae</taxon>
        <taxon>Panagrellus</taxon>
    </lineage>
</organism>
<keyword evidence="5 6" id="KW-0472">Membrane</keyword>
<evidence type="ECO:0000256" key="2">
    <source>
        <dbReference type="ARBA" id="ARBA00005692"/>
    </source>
</evidence>
<feature type="transmembrane region" description="Helical" evidence="6">
    <location>
        <begin position="146"/>
        <end position="165"/>
    </location>
</feature>
<evidence type="ECO:0000313" key="8">
    <source>
        <dbReference type="WBParaSite" id="Pan_g19960.t1"/>
    </source>
</evidence>
<evidence type="ECO:0000256" key="3">
    <source>
        <dbReference type="ARBA" id="ARBA00022692"/>
    </source>
</evidence>
<feature type="transmembrane region" description="Helical" evidence="6">
    <location>
        <begin position="115"/>
        <end position="134"/>
    </location>
</feature>
<name>A0A7E4ZVM1_PANRE</name>
<dbReference type="Proteomes" id="UP000492821">
    <property type="component" value="Unassembled WGS sequence"/>
</dbReference>
<evidence type="ECO:0000256" key="1">
    <source>
        <dbReference type="ARBA" id="ARBA00004141"/>
    </source>
</evidence>
<proteinExistence type="inferred from homology"/>
<dbReference type="GO" id="GO:0016020">
    <property type="term" value="C:membrane"/>
    <property type="evidence" value="ECO:0007669"/>
    <property type="project" value="UniProtKB-SubCell"/>
</dbReference>
<accession>A0A7E4ZVM1</accession>
<comment type="caution">
    <text evidence="6">Lacks conserved residue(s) required for the propagation of feature annotation.</text>
</comment>
<feature type="transmembrane region" description="Helical" evidence="6">
    <location>
        <begin position="12"/>
        <end position="34"/>
    </location>
</feature>
<reference evidence="8" key="2">
    <citation type="submission" date="2020-10" db="UniProtKB">
        <authorList>
            <consortium name="WormBaseParasite"/>
        </authorList>
    </citation>
    <scope>IDENTIFICATION</scope>
</reference>
<comment type="similarity">
    <text evidence="2 6">Belongs to the nematode receptor-like protein srg family.</text>
</comment>
<reference evidence="7" key="1">
    <citation type="journal article" date="2013" name="Genetics">
        <title>The draft genome and transcriptome of Panagrellus redivivus are shaped by the harsh demands of a free-living lifestyle.</title>
        <authorList>
            <person name="Srinivasan J."/>
            <person name="Dillman A.R."/>
            <person name="Macchietto M.G."/>
            <person name="Heikkinen L."/>
            <person name="Lakso M."/>
            <person name="Fracchia K.M."/>
            <person name="Antoshechkin I."/>
            <person name="Mortazavi A."/>
            <person name="Wong G."/>
            <person name="Sternberg P.W."/>
        </authorList>
    </citation>
    <scope>NUCLEOTIDE SEQUENCE [LARGE SCALE GENOMIC DNA]</scope>
    <source>
        <strain evidence="7">MT8872</strain>
    </source>
</reference>
<sequence>MFFGTTYTSRWSYLIKAVYGLIAVLCGGLTWNLWFQNITIDYFDPNHPELGIDIRERNPERFKWMNTLVGLFVLSLFTTITSVCFNMYTLIRIVKHNYFNSVEHSKIDRKIIQRFLFSFYSSLVQLLLTTYMIIAKFTNQLRQTPVNYFVMDAYFFAVPWLFLYTQKNVRIAVQKTLIRIIKTKKNKVFVVPNNQT</sequence>
<dbReference type="InterPro" id="IPR000609">
    <property type="entry name" value="7TM_GPCR_serpentine_rcpt_Srg"/>
</dbReference>
<feature type="transmembrane region" description="Helical" evidence="6">
    <location>
        <begin position="68"/>
        <end position="94"/>
    </location>
</feature>
<keyword evidence="3 6" id="KW-0812">Transmembrane</keyword>
<dbReference type="Pfam" id="PF02118">
    <property type="entry name" value="Srg"/>
    <property type="match status" value="1"/>
</dbReference>
<evidence type="ECO:0000256" key="6">
    <source>
        <dbReference type="RuleBase" id="RU280813"/>
    </source>
</evidence>
<dbReference type="WBParaSite" id="Pan_g19960.t1">
    <property type="protein sequence ID" value="Pan_g19960.t1"/>
    <property type="gene ID" value="Pan_g19960"/>
</dbReference>
<comment type="subcellular location">
    <subcellularLocation>
        <location evidence="1">Membrane</location>
        <topology evidence="1">Multi-pass membrane protein</topology>
    </subcellularLocation>
</comment>
<evidence type="ECO:0000256" key="4">
    <source>
        <dbReference type="ARBA" id="ARBA00022989"/>
    </source>
</evidence>
<evidence type="ECO:0000256" key="5">
    <source>
        <dbReference type="ARBA" id="ARBA00023136"/>
    </source>
</evidence>
<dbReference type="GO" id="GO:0007606">
    <property type="term" value="P:sensory perception of chemical stimulus"/>
    <property type="evidence" value="ECO:0007669"/>
    <property type="project" value="UniProtKB-UniRule"/>
</dbReference>
<keyword evidence="7" id="KW-1185">Reference proteome</keyword>
<protein>
    <recommendedName>
        <fullName evidence="6">Serpentine receptor class gamma</fullName>
    </recommendedName>
</protein>